<name>X7EE94_9RHOB</name>
<dbReference type="EMBL" id="JALZ01000026">
    <property type="protein sequence ID" value="ETX13428.1"/>
    <property type="molecule type" value="Genomic_DNA"/>
</dbReference>
<comment type="similarity">
    <text evidence="2 7">Belongs to the ExbD/TolR family.</text>
</comment>
<keyword evidence="4 7" id="KW-0812">Transmembrane</keyword>
<sequence>MIDVVFLLLVFFMLSSRFGVDLQVPLNVAGSASGAYSGPPRLVDISPGSVRLNGTEMPIAELPAALEDLVESREDTIVLRARDGSELQRVVSVMETLGQSGFGKLVLVENGS</sequence>
<dbReference type="PATRIC" id="fig|1449350.3.peg.3388"/>
<comment type="subcellular location">
    <subcellularLocation>
        <location evidence="1">Cell membrane</location>
        <topology evidence="1">Single-pass membrane protein</topology>
    </subcellularLocation>
    <subcellularLocation>
        <location evidence="7">Cell membrane</location>
        <topology evidence="7">Single-pass type II membrane protein</topology>
    </subcellularLocation>
</comment>
<evidence type="ECO:0000313" key="9">
    <source>
        <dbReference type="Proteomes" id="UP000022447"/>
    </source>
</evidence>
<dbReference type="PANTHER" id="PTHR30558:SF3">
    <property type="entry name" value="BIOPOLYMER TRANSPORT PROTEIN EXBD-RELATED"/>
    <property type="match status" value="1"/>
</dbReference>
<evidence type="ECO:0000256" key="2">
    <source>
        <dbReference type="ARBA" id="ARBA00005811"/>
    </source>
</evidence>
<evidence type="ECO:0000256" key="3">
    <source>
        <dbReference type="ARBA" id="ARBA00022475"/>
    </source>
</evidence>
<gene>
    <name evidence="8" type="ORF">OCH239_10295</name>
</gene>
<keyword evidence="5" id="KW-1133">Transmembrane helix</keyword>
<evidence type="ECO:0000256" key="7">
    <source>
        <dbReference type="RuleBase" id="RU003879"/>
    </source>
</evidence>
<protein>
    <recommendedName>
        <fullName evidence="10">Biopolymer transporter ExbD</fullName>
    </recommendedName>
</protein>
<keyword evidence="6" id="KW-0472">Membrane</keyword>
<comment type="caution">
    <text evidence="8">The sequence shown here is derived from an EMBL/GenBank/DDBJ whole genome shotgun (WGS) entry which is preliminary data.</text>
</comment>
<dbReference type="GO" id="GO:0022857">
    <property type="term" value="F:transmembrane transporter activity"/>
    <property type="evidence" value="ECO:0007669"/>
    <property type="project" value="InterPro"/>
</dbReference>
<evidence type="ECO:0000313" key="8">
    <source>
        <dbReference type="EMBL" id="ETX13428.1"/>
    </source>
</evidence>
<organism evidence="8 9">
    <name type="scientific">Roseivivax halodurans JCM 10272</name>
    <dbReference type="NCBI Taxonomy" id="1449350"/>
    <lineage>
        <taxon>Bacteria</taxon>
        <taxon>Pseudomonadati</taxon>
        <taxon>Pseudomonadota</taxon>
        <taxon>Alphaproteobacteria</taxon>
        <taxon>Rhodobacterales</taxon>
        <taxon>Roseobacteraceae</taxon>
        <taxon>Roseivivax</taxon>
    </lineage>
</organism>
<dbReference type="AlphaFoldDB" id="X7EE94"/>
<keyword evidence="9" id="KW-1185">Reference proteome</keyword>
<reference evidence="8 9" key="1">
    <citation type="submission" date="2014-01" db="EMBL/GenBank/DDBJ databases">
        <title>Roseivivax halodurans JCM 10272 Genome Sequencing.</title>
        <authorList>
            <person name="Lai Q."/>
            <person name="Li G."/>
            <person name="Shao Z."/>
        </authorList>
    </citation>
    <scope>NUCLEOTIDE SEQUENCE [LARGE SCALE GENOMIC DNA]</scope>
    <source>
        <strain evidence="8 9">JCM 10272</strain>
    </source>
</reference>
<evidence type="ECO:0000256" key="6">
    <source>
        <dbReference type="ARBA" id="ARBA00023136"/>
    </source>
</evidence>
<keyword evidence="7" id="KW-0813">Transport</keyword>
<evidence type="ECO:0000256" key="4">
    <source>
        <dbReference type="ARBA" id="ARBA00022692"/>
    </source>
</evidence>
<evidence type="ECO:0000256" key="5">
    <source>
        <dbReference type="ARBA" id="ARBA00022989"/>
    </source>
</evidence>
<evidence type="ECO:0008006" key="10">
    <source>
        <dbReference type="Google" id="ProtNLM"/>
    </source>
</evidence>
<dbReference type="Proteomes" id="UP000022447">
    <property type="component" value="Unassembled WGS sequence"/>
</dbReference>
<evidence type="ECO:0000256" key="1">
    <source>
        <dbReference type="ARBA" id="ARBA00004162"/>
    </source>
</evidence>
<dbReference type="eggNOG" id="COG0848">
    <property type="taxonomic scope" value="Bacteria"/>
</dbReference>
<dbReference type="Pfam" id="PF02472">
    <property type="entry name" value="ExbD"/>
    <property type="match status" value="1"/>
</dbReference>
<accession>X7EE94</accession>
<dbReference type="PANTHER" id="PTHR30558">
    <property type="entry name" value="EXBD MEMBRANE COMPONENT OF PMF-DRIVEN MACROMOLECULE IMPORT SYSTEM"/>
    <property type="match status" value="1"/>
</dbReference>
<keyword evidence="7" id="KW-0653">Protein transport</keyword>
<dbReference type="GO" id="GO:0015031">
    <property type="term" value="P:protein transport"/>
    <property type="evidence" value="ECO:0007669"/>
    <property type="project" value="UniProtKB-KW"/>
</dbReference>
<dbReference type="InterPro" id="IPR003400">
    <property type="entry name" value="ExbD"/>
</dbReference>
<dbReference type="Gene3D" id="3.30.420.270">
    <property type="match status" value="1"/>
</dbReference>
<keyword evidence="3" id="KW-1003">Cell membrane</keyword>
<proteinExistence type="inferred from homology"/>
<dbReference type="STRING" id="1449350.OCH239_10295"/>
<dbReference type="GO" id="GO:0005886">
    <property type="term" value="C:plasma membrane"/>
    <property type="evidence" value="ECO:0007669"/>
    <property type="project" value="UniProtKB-SubCell"/>
</dbReference>